<accession>A0A511X151</accession>
<organism evidence="2 3">
    <name type="scientific">Halolactibacillus alkaliphilus</name>
    <dbReference type="NCBI Taxonomy" id="442899"/>
    <lineage>
        <taxon>Bacteria</taxon>
        <taxon>Bacillati</taxon>
        <taxon>Bacillota</taxon>
        <taxon>Bacilli</taxon>
        <taxon>Bacillales</taxon>
        <taxon>Bacillaceae</taxon>
        <taxon>Halolactibacillus</taxon>
    </lineage>
</organism>
<reference evidence="2 3" key="1">
    <citation type="submission" date="2019-07" db="EMBL/GenBank/DDBJ databases">
        <title>Whole genome shotgun sequence of Halolactibacillus alkaliphilus NBRC 103919.</title>
        <authorList>
            <person name="Hosoyama A."/>
            <person name="Uohara A."/>
            <person name="Ohji S."/>
            <person name="Ichikawa N."/>
        </authorList>
    </citation>
    <scope>NUCLEOTIDE SEQUENCE [LARGE SCALE GENOMIC DNA]</scope>
    <source>
        <strain evidence="2 3">NBRC 103919</strain>
    </source>
</reference>
<evidence type="ECO:0000313" key="2">
    <source>
        <dbReference type="EMBL" id="GEN56669.1"/>
    </source>
</evidence>
<dbReference type="EMBL" id="BJYE01000011">
    <property type="protein sequence ID" value="GEN56669.1"/>
    <property type="molecule type" value="Genomic_DNA"/>
</dbReference>
<gene>
    <name evidence="2" type="ORF">HAL01_11330</name>
</gene>
<dbReference type="OrthoDB" id="2381181at2"/>
<dbReference type="Gene3D" id="3.10.450.40">
    <property type="match status" value="1"/>
</dbReference>
<sequence>MKQQSSQSIELNLVKIVGLCLVLIVLFFLSYSTYLYSVVRDNRDIGINDTRSRLSEDIIETDIEAITRFHGDSYYHVVYTKQQEDSVYYFVDQIDEEAPVISHRIERAQPVEQIVSSFKSSRENVSIRHVNVGLRGSTPIVEIISKDTRGALRYDYYNLADGTYESGLTLKNNLE</sequence>
<keyword evidence="1" id="KW-0812">Transmembrane</keyword>
<dbReference type="AlphaFoldDB" id="A0A511X151"/>
<keyword evidence="1" id="KW-1133">Transmembrane helix</keyword>
<protein>
    <recommendedName>
        <fullName evidence="4">DUF5590 domain-containing protein</fullName>
    </recommendedName>
</protein>
<proteinExistence type="predicted"/>
<evidence type="ECO:0008006" key="4">
    <source>
        <dbReference type="Google" id="ProtNLM"/>
    </source>
</evidence>
<evidence type="ECO:0000256" key="1">
    <source>
        <dbReference type="SAM" id="Phobius"/>
    </source>
</evidence>
<evidence type="ECO:0000313" key="3">
    <source>
        <dbReference type="Proteomes" id="UP000321400"/>
    </source>
</evidence>
<keyword evidence="1" id="KW-0472">Membrane</keyword>
<keyword evidence="3" id="KW-1185">Reference proteome</keyword>
<dbReference type="STRING" id="442899.SAMN05720591_11024"/>
<feature type="transmembrane region" description="Helical" evidence="1">
    <location>
        <begin position="12"/>
        <end position="36"/>
    </location>
</feature>
<dbReference type="RefSeq" id="WP_089801185.1">
    <property type="nucleotide sequence ID" value="NZ_BJYE01000011.1"/>
</dbReference>
<dbReference type="Proteomes" id="UP000321400">
    <property type="component" value="Unassembled WGS sequence"/>
</dbReference>
<name>A0A511X151_9BACI</name>
<comment type="caution">
    <text evidence="2">The sequence shown here is derived from an EMBL/GenBank/DDBJ whole genome shotgun (WGS) entry which is preliminary data.</text>
</comment>